<sequence length="175" mass="19568">MNTILHSPVSVVHLIAALTAMITGTAVLLTRKGTLSHRRTGRIYVVSMMVLLLTAFQIYYLFGRFGVIHWGAVGSVVALLVGMVPIGLRTVWPAWLRWHYVGMGASVTGLYAAFVVESTYRFFSPAYFWWVTMGSANVVFVLGAILLYRHWTFPPNPQSLSLRASLANYRSQQSR</sequence>
<name>A0A6M5YAZ1_9BACT</name>
<accession>A0A6M5YAZ1</accession>
<keyword evidence="1" id="KW-0812">Transmembrane</keyword>
<feature type="transmembrane region" description="Helical" evidence="1">
    <location>
        <begin position="100"/>
        <end position="120"/>
    </location>
</feature>
<proteinExistence type="predicted"/>
<feature type="transmembrane region" description="Helical" evidence="1">
    <location>
        <begin position="12"/>
        <end position="31"/>
    </location>
</feature>
<evidence type="ECO:0008006" key="4">
    <source>
        <dbReference type="Google" id="ProtNLM"/>
    </source>
</evidence>
<feature type="transmembrane region" description="Helical" evidence="1">
    <location>
        <begin position="126"/>
        <end position="148"/>
    </location>
</feature>
<feature type="transmembrane region" description="Helical" evidence="1">
    <location>
        <begin position="43"/>
        <end position="62"/>
    </location>
</feature>
<organism evidence="2 3">
    <name type="scientific">Spirosoma taeanense</name>
    <dbReference type="NCBI Taxonomy" id="2735870"/>
    <lineage>
        <taxon>Bacteria</taxon>
        <taxon>Pseudomonadati</taxon>
        <taxon>Bacteroidota</taxon>
        <taxon>Cytophagia</taxon>
        <taxon>Cytophagales</taxon>
        <taxon>Cytophagaceae</taxon>
        <taxon>Spirosoma</taxon>
    </lineage>
</organism>
<dbReference type="RefSeq" id="WP_171740538.1">
    <property type="nucleotide sequence ID" value="NZ_CP053435.1"/>
</dbReference>
<protein>
    <recommendedName>
        <fullName evidence="4">DUF2306 domain-containing protein</fullName>
    </recommendedName>
</protein>
<evidence type="ECO:0000313" key="3">
    <source>
        <dbReference type="Proteomes" id="UP000502756"/>
    </source>
</evidence>
<keyword evidence="1" id="KW-1133">Transmembrane helix</keyword>
<reference evidence="2 3" key="1">
    <citation type="submission" date="2020-05" db="EMBL/GenBank/DDBJ databases">
        <title>Genome sequencing of Spirosoma sp. TS118.</title>
        <authorList>
            <person name="Lee J.-H."/>
            <person name="Jeong S."/>
            <person name="Zhao L."/>
            <person name="Jung J.-H."/>
            <person name="Kim M.-K."/>
            <person name="Lim S."/>
        </authorList>
    </citation>
    <scope>NUCLEOTIDE SEQUENCE [LARGE SCALE GENOMIC DNA]</scope>
    <source>
        <strain evidence="2 3">TS118</strain>
    </source>
</reference>
<keyword evidence="3" id="KW-1185">Reference proteome</keyword>
<keyword evidence="1" id="KW-0472">Membrane</keyword>
<evidence type="ECO:0000313" key="2">
    <source>
        <dbReference type="EMBL" id="QJW90694.1"/>
    </source>
</evidence>
<gene>
    <name evidence="2" type="ORF">HNV11_15535</name>
</gene>
<evidence type="ECO:0000256" key="1">
    <source>
        <dbReference type="SAM" id="Phobius"/>
    </source>
</evidence>
<dbReference type="KEGG" id="stae:HNV11_15535"/>
<dbReference type="EMBL" id="CP053435">
    <property type="protein sequence ID" value="QJW90694.1"/>
    <property type="molecule type" value="Genomic_DNA"/>
</dbReference>
<dbReference type="AlphaFoldDB" id="A0A6M5YAZ1"/>
<dbReference type="Proteomes" id="UP000502756">
    <property type="component" value="Chromosome"/>
</dbReference>
<feature type="transmembrane region" description="Helical" evidence="1">
    <location>
        <begin position="68"/>
        <end position="88"/>
    </location>
</feature>